<dbReference type="PANTHER" id="PTHR48109:SF4">
    <property type="entry name" value="DIHYDROOROTATE DEHYDROGENASE (QUINONE), MITOCHONDRIAL"/>
    <property type="match status" value="1"/>
</dbReference>
<feature type="binding site" evidence="13">
    <location>
        <begin position="117"/>
        <end position="121"/>
    </location>
    <ligand>
        <name>substrate</name>
    </ligand>
</feature>
<dbReference type="HAMAP" id="MF_00225">
    <property type="entry name" value="DHO_dh_type2"/>
    <property type="match status" value="1"/>
</dbReference>
<feature type="binding site" evidence="13">
    <location>
        <begin position="68"/>
        <end position="72"/>
    </location>
    <ligand>
        <name>FMN</name>
        <dbReference type="ChEBI" id="CHEBI:58210"/>
    </ligand>
</feature>
<feature type="binding site" evidence="13">
    <location>
        <position position="307"/>
    </location>
    <ligand>
        <name>FMN</name>
        <dbReference type="ChEBI" id="CHEBI:58210"/>
    </ligand>
</feature>
<comment type="pathway">
    <text evidence="3 13">Pyrimidine metabolism; UMP biosynthesis via de novo pathway; orotate from (S)-dihydroorotate (quinone route): step 1/1.</text>
</comment>
<comment type="cofactor">
    <cofactor evidence="13">
        <name>FMN</name>
        <dbReference type="ChEBI" id="CHEBI:58210"/>
    </cofactor>
    <text evidence="13">Binds 1 FMN per subunit.</text>
</comment>
<dbReference type="GO" id="GO:0044205">
    <property type="term" value="P:'de novo' UMP biosynthetic process"/>
    <property type="evidence" value="ECO:0007669"/>
    <property type="project" value="UniProtKB-UniRule"/>
</dbReference>
<feature type="binding site" evidence="13">
    <location>
        <position position="72"/>
    </location>
    <ligand>
        <name>substrate</name>
    </ligand>
</feature>
<dbReference type="Proteomes" id="UP000589036">
    <property type="component" value="Unassembled WGS sequence"/>
</dbReference>
<comment type="similarity">
    <text evidence="4 13">Belongs to the dihydroorotate dehydrogenase family. Type 2 subfamily.</text>
</comment>
<feature type="domain" description="Dihydroorotate dehydrogenase catalytic" evidence="14">
    <location>
        <begin position="51"/>
        <end position="348"/>
    </location>
</feature>
<evidence type="ECO:0000259" key="14">
    <source>
        <dbReference type="Pfam" id="PF01180"/>
    </source>
</evidence>
<dbReference type="NCBIfam" id="NF003652">
    <property type="entry name" value="PRK05286.2-5"/>
    <property type="match status" value="1"/>
</dbReference>
<dbReference type="PROSITE" id="PS00911">
    <property type="entry name" value="DHODEHASE_1"/>
    <property type="match status" value="1"/>
</dbReference>
<evidence type="ECO:0000256" key="13">
    <source>
        <dbReference type="HAMAP-Rule" id="MF_00225"/>
    </source>
</evidence>
<evidence type="ECO:0000256" key="9">
    <source>
        <dbReference type="ARBA" id="ARBA00022975"/>
    </source>
</evidence>
<dbReference type="NCBIfam" id="TIGR01036">
    <property type="entry name" value="pyrD_sub2"/>
    <property type="match status" value="1"/>
</dbReference>
<feature type="binding site" evidence="13">
    <location>
        <position position="252"/>
    </location>
    <ligand>
        <name>FMN</name>
        <dbReference type="ChEBI" id="CHEBI:58210"/>
    </ligand>
</feature>
<dbReference type="PROSITE" id="PS00912">
    <property type="entry name" value="DHODEHASE_2"/>
    <property type="match status" value="1"/>
</dbReference>
<feature type="binding site" evidence="13">
    <location>
        <position position="278"/>
    </location>
    <ligand>
        <name>FMN</name>
        <dbReference type="ChEBI" id="CHEBI:58210"/>
    </ligand>
</feature>
<dbReference type="InterPro" id="IPR005719">
    <property type="entry name" value="Dihydroorotate_DH_2"/>
</dbReference>
<evidence type="ECO:0000256" key="6">
    <source>
        <dbReference type="ARBA" id="ARBA00022475"/>
    </source>
</evidence>
<keyword evidence="11 13" id="KW-0472">Membrane</keyword>
<comment type="catalytic activity">
    <reaction evidence="12 13">
        <text>(S)-dihydroorotate + a quinone = orotate + a quinol</text>
        <dbReference type="Rhea" id="RHEA:30187"/>
        <dbReference type="ChEBI" id="CHEBI:24646"/>
        <dbReference type="ChEBI" id="CHEBI:30839"/>
        <dbReference type="ChEBI" id="CHEBI:30864"/>
        <dbReference type="ChEBI" id="CHEBI:132124"/>
        <dbReference type="EC" id="1.3.5.2"/>
    </reaction>
</comment>
<evidence type="ECO:0000313" key="15">
    <source>
        <dbReference type="EMBL" id="NYE48906.1"/>
    </source>
</evidence>
<keyword evidence="6 13" id="KW-1003">Cell membrane</keyword>
<dbReference type="GO" id="GO:0005886">
    <property type="term" value="C:plasma membrane"/>
    <property type="evidence" value="ECO:0007669"/>
    <property type="project" value="UniProtKB-SubCell"/>
</dbReference>
<evidence type="ECO:0000256" key="8">
    <source>
        <dbReference type="ARBA" id="ARBA00022643"/>
    </source>
</evidence>
<reference evidence="15 16" key="1">
    <citation type="submission" date="2020-07" db="EMBL/GenBank/DDBJ databases">
        <title>Sequencing the genomes of 1000 actinobacteria strains.</title>
        <authorList>
            <person name="Klenk H.-P."/>
        </authorList>
    </citation>
    <scope>NUCLEOTIDE SEQUENCE [LARGE SCALE GENOMIC DNA]</scope>
    <source>
        <strain evidence="15 16">CXB654</strain>
    </source>
</reference>
<accession>A0A852TWL1</accession>
<dbReference type="InterPro" id="IPR050074">
    <property type="entry name" value="DHO_dehydrogenase"/>
</dbReference>
<keyword evidence="16" id="KW-1185">Reference proteome</keyword>
<proteinExistence type="inferred from homology"/>
<dbReference type="Pfam" id="PF01180">
    <property type="entry name" value="DHO_dh"/>
    <property type="match status" value="1"/>
</dbReference>
<evidence type="ECO:0000256" key="12">
    <source>
        <dbReference type="ARBA" id="ARBA00048639"/>
    </source>
</evidence>
<protein>
    <recommendedName>
        <fullName evidence="13">Dihydroorotate dehydrogenase (quinone)</fullName>
        <ecNumber evidence="13">1.3.5.2</ecNumber>
    </recommendedName>
    <alternativeName>
        <fullName evidence="13">DHOdehase</fullName>
        <shortName evidence="13">DHOD</shortName>
        <shortName evidence="13">DHODase</shortName>
    </alternativeName>
    <alternativeName>
        <fullName evidence="13">Dihydroorotate oxidase</fullName>
    </alternativeName>
</protein>
<keyword evidence="7 13" id="KW-0285">Flavoprotein</keyword>
<dbReference type="EC" id="1.3.5.2" evidence="13"/>
<dbReference type="Gene3D" id="3.20.20.70">
    <property type="entry name" value="Aldolase class I"/>
    <property type="match status" value="1"/>
</dbReference>
<dbReference type="SUPFAM" id="SSF51395">
    <property type="entry name" value="FMN-linked oxidoreductases"/>
    <property type="match status" value="1"/>
</dbReference>
<dbReference type="FunFam" id="3.20.20.70:FF:000123">
    <property type="entry name" value="Dihydroorotate dehydrogenase (quinone)"/>
    <property type="match status" value="1"/>
</dbReference>
<dbReference type="NCBIfam" id="NF003648">
    <property type="entry name" value="PRK05286.2-1"/>
    <property type="match status" value="1"/>
</dbReference>
<dbReference type="GO" id="GO:0005737">
    <property type="term" value="C:cytoplasm"/>
    <property type="evidence" value="ECO:0007669"/>
    <property type="project" value="InterPro"/>
</dbReference>
<evidence type="ECO:0000256" key="11">
    <source>
        <dbReference type="ARBA" id="ARBA00023136"/>
    </source>
</evidence>
<feature type="active site" description="Nucleophile" evidence="13">
    <location>
        <position position="185"/>
    </location>
</feature>
<dbReference type="NCBIfam" id="NF003645">
    <property type="entry name" value="PRK05286.1-2"/>
    <property type="match status" value="1"/>
</dbReference>
<feature type="binding site" evidence="13">
    <location>
        <position position="224"/>
    </location>
    <ligand>
        <name>FMN</name>
        <dbReference type="ChEBI" id="CHEBI:58210"/>
    </ligand>
</feature>
<sequence>MLYQLLFHAVLRRTDPERIHRLSFAALRGVSAVPGAAGAMRAVLGPREPELRTTALGREFGGPLGLAAGFDKNAEGAAGLAALGFSHVEIGTVTARPQPGNPKPRLFRLPPDRAIVNRMGFNNDGSAAVAERLREQRARHRRRLIIGANIGKTKVVPESEAVQDYVTSARRFADVADYIAVNVSSPNTPGLRDLQAVQHLRPLLAAVRRTLDEAGRPELPLLVKIAPDLADTDVDAVADLALELGLHGIIATNTTVSRAGLATGPEQVEAAGAGGLSGAPLKRRSLEVLKRLRARVGDRLLLIAVGGVETPQDAWERIRAGATLVQGYTGLVYGGPLWPRRIHKGLARLVREAGYATIAEAVGTDTDAAVPKGA</sequence>
<evidence type="ECO:0000256" key="7">
    <source>
        <dbReference type="ARBA" id="ARBA00022630"/>
    </source>
</evidence>
<feature type="binding site" evidence="13">
    <location>
        <position position="92"/>
    </location>
    <ligand>
        <name>FMN</name>
        <dbReference type="ChEBI" id="CHEBI:58210"/>
    </ligand>
</feature>
<evidence type="ECO:0000256" key="1">
    <source>
        <dbReference type="ARBA" id="ARBA00003125"/>
    </source>
</evidence>
<evidence type="ECO:0000256" key="2">
    <source>
        <dbReference type="ARBA" id="ARBA00004202"/>
    </source>
</evidence>
<name>A0A852TWL1_9ACTN</name>
<dbReference type="EMBL" id="JACCCC010000001">
    <property type="protein sequence ID" value="NYE48906.1"/>
    <property type="molecule type" value="Genomic_DNA"/>
</dbReference>
<dbReference type="GO" id="GO:0006207">
    <property type="term" value="P:'de novo' pyrimidine nucleobase biosynthetic process"/>
    <property type="evidence" value="ECO:0007669"/>
    <property type="project" value="UniProtKB-UniRule"/>
</dbReference>
<feature type="binding site" evidence="13">
    <location>
        <begin position="328"/>
        <end position="329"/>
    </location>
    <ligand>
        <name>FMN</name>
        <dbReference type="ChEBI" id="CHEBI:58210"/>
    </ligand>
</feature>
<organism evidence="15 16">
    <name type="scientific">Spinactinospora alkalitolerans</name>
    <dbReference type="NCBI Taxonomy" id="687207"/>
    <lineage>
        <taxon>Bacteria</taxon>
        <taxon>Bacillati</taxon>
        <taxon>Actinomycetota</taxon>
        <taxon>Actinomycetes</taxon>
        <taxon>Streptosporangiales</taxon>
        <taxon>Nocardiopsidaceae</taxon>
        <taxon>Spinactinospora</taxon>
    </lineage>
</organism>
<evidence type="ECO:0000256" key="5">
    <source>
        <dbReference type="ARBA" id="ARBA00011245"/>
    </source>
</evidence>
<gene>
    <name evidence="13" type="primary">pyrD</name>
    <name evidence="15" type="ORF">HDA32_004026</name>
</gene>
<dbReference type="UniPathway" id="UPA00070">
    <property type="reaction ID" value="UER00946"/>
</dbReference>
<feature type="binding site" evidence="13">
    <location>
        <position position="149"/>
    </location>
    <ligand>
        <name>FMN</name>
        <dbReference type="ChEBI" id="CHEBI:58210"/>
    </ligand>
</feature>
<dbReference type="GO" id="GO:0106430">
    <property type="term" value="F:dihydroorotate dehydrogenase (quinone) activity"/>
    <property type="evidence" value="ECO:0007669"/>
    <property type="project" value="UniProtKB-EC"/>
</dbReference>
<feature type="binding site" evidence="13">
    <location>
        <position position="187"/>
    </location>
    <ligand>
        <name>substrate</name>
    </ligand>
</feature>
<keyword evidence="9 13" id="KW-0665">Pyrimidine biosynthesis</keyword>
<evidence type="ECO:0000256" key="4">
    <source>
        <dbReference type="ARBA" id="ARBA00005359"/>
    </source>
</evidence>
<dbReference type="InterPro" id="IPR001295">
    <property type="entry name" value="Dihydroorotate_DH_CS"/>
</dbReference>
<feature type="binding site" evidence="13">
    <location>
        <begin position="253"/>
        <end position="254"/>
    </location>
    <ligand>
        <name>substrate</name>
    </ligand>
</feature>
<comment type="caution">
    <text evidence="15">The sequence shown here is derived from an EMBL/GenBank/DDBJ whole genome shotgun (WGS) entry which is preliminary data.</text>
</comment>
<dbReference type="RefSeq" id="WP_179644654.1">
    <property type="nucleotide sequence ID" value="NZ_BAAAYY010000031.1"/>
</dbReference>
<dbReference type="AlphaFoldDB" id="A0A852TWL1"/>
<comment type="subunit">
    <text evidence="5 13">Monomer.</text>
</comment>
<dbReference type="InterPro" id="IPR013785">
    <property type="entry name" value="Aldolase_TIM"/>
</dbReference>
<dbReference type="PANTHER" id="PTHR48109">
    <property type="entry name" value="DIHYDROOROTATE DEHYDROGENASE (QUINONE), MITOCHONDRIAL-RELATED"/>
    <property type="match status" value="1"/>
</dbReference>
<feature type="binding site" evidence="13">
    <location>
        <position position="182"/>
    </location>
    <ligand>
        <name>FMN</name>
        <dbReference type="ChEBI" id="CHEBI:58210"/>
    </ligand>
</feature>
<comment type="subcellular location">
    <subcellularLocation>
        <location evidence="2 13">Cell membrane</location>
        <topology evidence="2 13">Peripheral membrane protein</topology>
    </subcellularLocation>
</comment>
<evidence type="ECO:0000256" key="3">
    <source>
        <dbReference type="ARBA" id="ARBA00005161"/>
    </source>
</evidence>
<evidence type="ECO:0000256" key="10">
    <source>
        <dbReference type="ARBA" id="ARBA00023002"/>
    </source>
</evidence>
<feature type="binding site" evidence="13">
    <location>
        <position position="182"/>
    </location>
    <ligand>
        <name>substrate</name>
    </ligand>
</feature>
<keyword evidence="8 13" id="KW-0288">FMN</keyword>
<dbReference type="CDD" id="cd04738">
    <property type="entry name" value="DHOD_2_like"/>
    <property type="match status" value="1"/>
</dbReference>
<dbReference type="InterPro" id="IPR005720">
    <property type="entry name" value="Dihydroorotate_DH_cat"/>
</dbReference>
<evidence type="ECO:0000313" key="16">
    <source>
        <dbReference type="Proteomes" id="UP000589036"/>
    </source>
</evidence>
<comment type="function">
    <text evidence="1 13">Catalyzes the conversion of dihydroorotate to orotate with quinone as electron acceptor.</text>
</comment>
<keyword evidence="10 13" id="KW-0560">Oxidoreductase</keyword>